<dbReference type="AlphaFoldDB" id="A0A7N2MC99"/>
<dbReference type="InParanoid" id="A0A7N2MC99"/>
<keyword evidence="2" id="KW-1185">Reference proteome</keyword>
<evidence type="ECO:0000313" key="2">
    <source>
        <dbReference type="Proteomes" id="UP000594261"/>
    </source>
</evidence>
<dbReference type="Proteomes" id="UP000594261">
    <property type="component" value="Chromosome 8"/>
</dbReference>
<proteinExistence type="predicted"/>
<organism evidence="1 2">
    <name type="scientific">Quercus lobata</name>
    <name type="common">Valley oak</name>
    <dbReference type="NCBI Taxonomy" id="97700"/>
    <lineage>
        <taxon>Eukaryota</taxon>
        <taxon>Viridiplantae</taxon>
        <taxon>Streptophyta</taxon>
        <taxon>Embryophyta</taxon>
        <taxon>Tracheophyta</taxon>
        <taxon>Spermatophyta</taxon>
        <taxon>Magnoliopsida</taxon>
        <taxon>eudicotyledons</taxon>
        <taxon>Gunneridae</taxon>
        <taxon>Pentapetalae</taxon>
        <taxon>rosids</taxon>
        <taxon>fabids</taxon>
        <taxon>Fagales</taxon>
        <taxon>Fagaceae</taxon>
        <taxon>Quercus</taxon>
    </lineage>
</organism>
<dbReference type="EMBL" id="LRBV02000008">
    <property type="status" value="NOT_ANNOTATED_CDS"/>
    <property type="molecule type" value="Genomic_DNA"/>
</dbReference>
<name>A0A7N2MC99_QUELO</name>
<dbReference type="Gramene" id="QL08p032626:mrna">
    <property type="protein sequence ID" value="QL08p032626:mrna"/>
    <property type="gene ID" value="QL08p032626"/>
</dbReference>
<evidence type="ECO:0000313" key="1">
    <source>
        <dbReference type="EnsemblPlants" id="QL08p032626:mrna"/>
    </source>
</evidence>
<protein>
    <submittedName>
        <fullName evidence="1">Uncharacterized protein</fullName>
    </submittedName>
</protein>
<accession>A0A7N2MC99</accession>
<dbReference type="EnsemblPlants" id="QL08p032626:mrna">
    <property type="protein sequence ID" value="QL08p032626:mrna"/>
    <property type="gene ID" value="QL08p032626"/>
</dbReference>
<reference evidence="1 2" key="1">
    <citation type="journal article" date="2016" name="G3 (Bethesda)">
        <title>First Draft Assembly and Annotation of the Genome of a California Endemic Oak Quercus lobata Nee (Fagaceae).</title>
        <authorList>
            <person name="Sork V.L."/>
            <person name="Fitz-Gibbon S.T."/>
            <person name="Puiu D."/>
            <person name="Crepeau M."/>
            <person name="Gugger P.F."/>
            <person name="Sherman R."/>
            <person name="Stevens K."/>
            <person name="Langley C.H."/>
            <person name="Pellegrini M."/>
            <person name="Salzberg S.L."/>
        </authorList>
    </citation>
    <scope>NUCLEOTIDE SEQUENCE [LARGE SCALE GENOMIC DNA]</scope>
    <source>
        <strain evidence="1 2">cv. SW786</strain>
    </source>
</reference>
<reference evidence="1" key="2">
    <citation type="submission" date="2021-01" db="UniProtKB">
        <authorList>
            <consortium name="EnsemblPlants"/>
        </authorList>
    </citation>
    <scope>IDENTIFICATION</scope>
</reference>
<sequence>MIWGIIRRKVISPKVLGESVQRIRPAVSVSGPQCYRTMRKENRCNFDSDETGSLYFLHGIITLSSLRNEDIA</sequence>